<dbReference type="InterPro" id="IPR002509">
    <property type="entry name" value="NODB_dom"/>
</dbReference>
<dbReference type="RefSeq" id="WP_083571820.1">
    <property type="nucleotide sequence ID" value="NZ_CP139972.1"/>
</dbReference>
<reference evidence="2 4" key="1">
    <citation type="submission" date="2016-11" db="EMBL/GenBank/DDBJ databases">
        <authorList>
            <person name="Jaros S."/>
            <person name="Januszkiewicz K."/>
            <person name="Wedrychowicz H."/>
        </authorList>
    </citation>
    <scope>NUCLEOTIDE SEQUENCE [LARGE SCALE GENOMIC DNA]</scope>
    <source>
        <strain evidence="2 4">DSM 784</strain>
    </source>
</reference>
<dbReference type="Pfam" id="PF01522">
    <property type="entry name" value="Polysacc_deac_1"/>
    <property type="match status" value="1"/>
</dbReference>
<dbReference type="Proteomes" id="UP000183788">
    <property type="component" value="Unassembled WGS sequence"/>
</dbReference>
<feature type="domain" description="NodB homology" evidence="1">
    <location>
        <begin position="40"/>
        <end position="117"/>
    </location>
</feature>
<protein>
    <submittedName>
        <fullName evidence="3">Polysaccharide deacetylase family protein</fullName>
    </submittedName>
</protein>
<dbReference type="GO" id="GO:0005975">
    <property type="term" value="P:carbohydrate metabolic process"/>
    <property type="evidence" value="ECO:0007669"/>
    <property type="project" value="InterPro"/>
</dbReference>
<proteinExistence type="predicted"/>
<organism evidence="2 4">
    <name type="scientific">Chitinophaga sancti</name>
    <dbReference type="NCBI Taxonomy" id="1004"/>
    <lineage>
        <taxon>Bacteria</taxon>
        <taxon>Pseudomonadati</taxon>
        <taxon>Bacteroidota</taxon>
        <taxon>Chitinophagia</taxon>
        <taxon>Chitinophagales</taxon>
        <taxon>Chitinophagaceae</taxon>
        <taxon>Chitinophaga</taxon>
    </lineage>
</organism>
<dbReference type="AlphaFoldDB" id="A0A1K1SKI8"/>
<dbReference type="InterPro" id="IPR011330">
    <property type="entry name" value="Glyco_hydro/deAcase_b/a-brl"/>
</dbReference>
<keyword evidence="5" id="KW-1185">Reference proteome</keyword>
<dbReference type="GO" id="GO:0016810">
    <property type="term" value="F:hydrolase activity, acting on carbon-nitrogen (but not peptide) bonds"/>
    <property type="evidence" value="ECO:0007669"/>
    <property type="project" value="InterPro"/>
</dbReference>
<evidence type="ECO:0000259" key="1">
    <source>
        <dbReference type="Pfam" id="PF01522"/>
    </source>
</evidence>
<dbReference type="EMBL" id="CP140154">
    <property type="protein sequence ID" value="WQG88891.1"/>
    <property type="molecule type" value="Genomic_DNA"/>
</dbReference>
<accession>A0A1K1SKI8</accession>
<evidence type="ECO:0000313" key="4">
    <source>
        <dbReference type="Proteomes" id="UP000183788"/>
    </source>
</evidence>
<dbReference type="STRING" id="1004.SAMN05661012_05603"/>
<gene>
    <name evidence="2" type="ORF">SAMN05661012_05603</name>
    <name evidence="3" type="ORF">SR876_28585</name>
</gene>
<name>A0A1K1SKI8_9BACT</name>
<dbReference type="PANTHER" id="PTHR47561:SF1">
    <property type="entry name" value="POLYSACCHARIDE DEACETYLASE FAMILY PROTEIN (AFU_ORTHOLOGUE AFUA_6G05030)"/>
    <property type="match status" value="1"/>
</dbReference>
<evidence type="ECO:0000313" key="5">
    <source>
        <dbReference type="Proteomes" id="UP001326715"/>
    </source>
</evidence>
<evidence type="ECO:0000313" key="3">
    <source>
        <dbReference type="EMBL" id="WQG88891.1"/>
    </source>
</evidence>
<dbReference type="EMBL" id="FPIZ01000025">
    <property type="protein sequence ID" value="SFW84814.1"/>
    <property type="molecule type" value="Genomic_DNA"/>
</dbReference>
<dbReference type="SUPFAM" id="SSF88713">
    <property type="entry name" value="Glycoside hydrolase/deacetylase"/>
    <property type="match status" value="1"/>
</dbReference>
<dbReference type="Proteomes" id="UP001326715">
    <property type="component" value="Chromosome"/>
</dbReference>
<sequence length="260" mass="30195">MSKTNKLLISVDVEEFDIPMEFGGHVPLHEQLSVSHSGLMSVLELFEKYQVRATFFVTAYWAQHYPELVRQLAIRHEVASHAYYHSSFEPAHLEGSRLALTEITGMPVNGFRMPRLKPVSTASLLSAGYLYDSSLNPTWLPGRYNNWDKPRTPFVENGLWVMPSSVSPLCRYPIFWLSIKNMPGVVTRHFSNTILRKDRLLSCYFHPWELADLSSYQLPAYIRRVSGSKMQQRLSSFLRYLQQKGEFCTHIEWLREQGQY</sequence>
<dbReference type="PANTHER" id="PTHR47561">
    <property type="entry name" value="POLYSACCHARIDE DEACETYLASE FAMILY PROTEIN (AFU_ORTHOLOGUE AFUA_6G05030)"/>
    <property type="match status" value="1"/>
</dbReference>
<evidence type="ECO:0000313" key="2">
    <source>
        <dbReference type="EMBL" id="SFW84814.1"/>
    </source>
</evidence>
<reference evidence="3 5" key="2">
    <citation type="submission" date="2023-11" db="EMBL/GenBank/DDBJ databases">
        <title>MicrobeMod: A computational toolkit for identifying prokaryotic methylation and restriction-modification with nanopore sequencing.</title>
        <authorList>
            <person name="Crits-Christoph A."/>
            <person name="Kang S.C."/>
            <person name="Lee H."/>
            <person name="Ostrov N."/>
        </authorList>
    </citation>
    <scope>NUCLEOTIDE SEQUENCE [LARGE SCALE GENOMIC DNA]</scope>
    <source>
        <strain evidence="3 5">ATCC 23090</strain>
    </source>
</reference>
<dbReference type="OrthoDB" id="9806342at2"/>
<dbReference type="Gene3D" id="3.20.20.370">
    <property type="entry name" value="Glycoside hydrolase/deacetylase"/>
    <property type="match status" value="1"/>
</dbReference>